<dbReference type="SUPFAM" id="SSF53850">
    <property type="entry name" value="Periplasmic binding protein-like II"/>
    <property type="match status" value="1"/>
</dbReference>
<dbReference type="Proteomes" id="UP000199107">
    <property type="component" value="Unassembled WGS sequence"/>
</dbReference>
<keyword evidence="2 3" id="KW-0732">Signal</keyword>
<dbReference type="AlphaFoldDB" id="A0A1G9GD36"/>
<dbReference type="EMBL" id="FNGH01000002">
    <property type="protein sequence ID" value="SDK98644.1"/>
    <property type="molecule type" value="Genomic_DNA"/>
</dbReference>
<feature type="chain" id="PRO_5011770320" evidence="3">
    <location>
        <begin position="25"/>
        <end position="276"/>
    </location>
</feature>
<evidence type="ECO:0000256" key="2">
    <source>
        <dbReference type="ARBA" id="ARBA00022729"/>
    </source>
</evidence>
<dbReference type="SMART" id="SM00062">
    <property type="entry name" value="PBPb"/>
    <property type="match status" value="1"/>
</dbReference>
<proteinExistence type="inferred from homology"/>
<evidence type="ECO:0000256" key="1">
    <source>
        <dbReference type="ARBA" id="ARBA00010333"/>
    </source>
</evidence>
<keyword evidence="6" id="KW-1185">Reference proteome</keyword>
<sequence length="276" mass="29960">MNRIASITAGLLLTTGLIAGSAHADLLETIKSDGVFTVGTEARYAPHEFIEDGEIVGYSADLMEYIMPELDGVELIRMDLPWQGILPGLERERFDYVVTSVTATPERMQRYHLSAPIADATMAILKRAGEEEIVSPEDIGGKVAAAQAGSAQLEALEALAAELEEAGTPLADIRTYTGVDEAYADLGTGRVDVVINSLPNLLEAERTRPDVFEVVGTFGEPVYFSWAGRRDEASASLNAFMDEQIQRLNEDGTLNELQEKWFGAPMNVPLELPAAE</sequence>
<dbReference type="RefSeq" id="WP_089656977.1">
    <property type="nucleotide sequence ID" value="NZ_FNGH01000002.1"/>
</dbReference>
<dbReference type="Gene3D" id="3.40.190.10">
    <property type="entry name" value="Periplasmic binding protein-like II"/>
    <property type="match status" value="2"/>
</dbReference>
<dbReference type="PANTHER" id="PTHR35936:SF19">
    <property type="entry name" value="AMINO-ACID-BINDING PROTEIN YXEM-RELATED"/>
    <property type="match status" value="1"/>
</dbReference>
<dbReference type="InterPro" id="IPR001638">
    <property type="entry name" value="Solute-binding_3/MltF_N"/>
</dbReference>
<comment type="similarity">
    <text evidence="1">Belongs to the bacterial solute-binding protein 3 family.</text>
</comment>
<evidence type="ECO:0000313" key="5">
    <source>
        <dbReference type="EMBL" id="SDK98644.1"/>
    </source>
</evidence>
<gene>
    <name evidence="5" type="ORF">SAMN05192555_102109</name>
</gene>
<organism evidence="5 6">
    <name type="scientific">Franzmannia pantelleriensis</name>
    <dbReference type="NCBI Taxonomy" id="48727"/>
    <lineage>
        <taxon>Bacteria</taxon>
        <taxon>Pseudomonadati</taxon>
        <taxon>Pseudomonadota</taxon>
        <taxon>Gammaproteobacteria</taxon>
        <taxon>Oceanospirillales</taxon>
        <taxon>Halomonadaceae</taxon>
        <taxon>Franzmannia</taxon>
    </lineage>
</organism>
<name>A0A1G9GD36_9GAMM</name>
<dbReference type="PANTHER" id="PTHR35936">
    <property type="entry name" value="MEMBRANE-BOUND LYTIC MUREIN TRANSGLYCOSYLASE F"/>
    <property type="match status" value="1"/>
</dbReference>
<reference evidence="6" key="1">
    <citation type="submission" date="2016-10" db="EMBL/GenBank/DDBJ databases">
        <authorList>
            <person name="Varghese N."/>
            <person name="Submissions S."/>
        </authorList>
    </citation>
    <scope>NUCLEOTIDE SEQUENCE [LARGE SCALE GENOMIC DNA]</scope>
    <source>
        <strain evidence="6">AAP</strain>
    </source>
</reference>
<dbReference type="STRING" id="48727.SAMN05192555_102109"/>
<evidence type="ECO:0000256" key="3">
    <source>
        <dbReference type="SAM" id="SignalP"/>
    </source>
</evidence>
<dbReference type="OrthoDB" id="368476at2"/>
<protein>
    <submittedName>
        <fullName evidence="5">Amino acid ABC transporter substrate-binding protein, PAAT family</fullName>
    </submittedName>
</protein>
<dbReference type="Pfam" id="PF00497">
    <property type="entry name" value="SBP_bac_3"/>
    <property type="match status" value="1"/>
</dbReference>
<feature type="domain" description="Solute-binding protein family 3/N-terminal" evidence="4">
    <location>
        <begin position="35"/>
        <end position="265"/>
    </location>
</feature>
<evidence type="ECO:0000259" key="4">
    <source>
        <dbReference type="SMART" id="SM00062"/>
    </source>
</evidence>
<accession>A0A1G9GD36</accession>
<evidence type="ECO:0000313" key="6">
    <source>
        <dbReference type="Proteomes" id="UP000199107"/>
    </source>
</evidence>
<feature type="signal peptide" evidence="3">
    <location>
        <begin position="1"/>
        <end position="24"/>
    </location>
</feature>